<name>A0A1A9UFM5_GLOAU</name>
<protein>
    <submittedName>
        <fullName evidence="1">Uncharacterized protein</fullName>
    </submittedName>
</protein>
<dbReference type="STRING" id="7395.A0A1A9UFM5"/>
<dbReference type="VEuPathDB" id="VectorBase:GAUT003314"/>
<accession>A0A1A9UFM5</accession>
<evidence type="ECO:0000313" key="2">
    <source>
        <dbReference type="Proteomes" id="UP000078200"/>
    </source>
</evidence>
<reference evidence="1" key="1">
    <citation type="submission" date="2020-05" db="UniProtKB">
        <authorList>
            <consortium name="EnsemblMetazoa"/>
        </authorList>
    </citation>
    <scope>IDENTIFICATION</scope>
    <source>
        <strain evidence="1">TTRI</strain>
    </source>
</reference>
<evidence type="ECO:0000313" key="1">
    <source>
        <dbReference type="EnsemblMetazoa" id="GAUT003314-PA"/>
    </source>
</evidence>
<sequence length="122" mass="13258">MSKISTANELNISEPLGCLNMLTEYLTFPLSALFSGSFEYGTKPFSEDRAECSGHRKCNGGCCICDPFFRGEACNIAACPNDYTANEGHERWIEEATLNDLHTMKGDGNLTSTSGQDSAQNS</sequence>
<proteinExistence type="predicted"/>
<dbReference type="Proteomes" id="UP000078200">
    <property type="component" value="Unassembled WGS sequence"/>
</dbReference>
<keyword evidence="2" id="KW-1185">Reference proteome</keyword>
<dbReference type="AlphaFoldDB" id="A0A1A9UFM5"/>
<dbReference type="EnsemblMetazoa" id="GAUT003314-RA">
    <property type="protein sequence ID" value="GAUT003314-PA"/>
    <property type="gene ID" value="GAUT003314"/>
</dbReference>
<organism evidence="1 2">
    <name type="scientific">Glossina austeni</name>
    <name type="common">Savannah tsetse fly</name>
    <dbReference type="NCBI Taxonomy" id="7395"/>
    <lineage>
        <taxon>Eukaryota</taxon>
        <taxon>Metazoa</taxon>
        <taxon>Ecdysozoa</taxon>
        <taxon>Arthropoda</taxon>
        <taxon>Hexapoda</taxon>
        <taxon>Insecta</taxon>
        <taxon>Pterygota</taxon>
        <taxon>Neoptera</taxon>
        <taxon>Endopterygota</taxon>
        <taxon>Diptera</taxon>
        <taxon>Brachycera</taxon>
        <taxon>Muscomorpha</taxon>
        <taxon>Hippoboscoidea</taxon>
        <taxon>Glossinidae</taxon>
        <taxon>Glossina</taxon>
    </lineage>
</organism>